<keyword evidence="6 8" id="KW-0472">Membrane</keyword>
<dbReference type="Pfam" id="PF00593">
    <property type="entry name" value="TonB_dep_Rec_b-barrel"/>
    <property type="match status" value="1"/>
</dbReference>
<evidence type="ECO:0000259" key="10">
    <source>
        <dbReference type="Pfam" id="PF00593"/>
    </source>
</evidence>
<keyword evidence="4 8" id="KW-0812">Transmembrane</keyword>
<evidence type="ECO:0000256" key="3">
    <source>
        <dbReference type="ARBA" id="ARBA00022452"/>
    </source>
</evidence>
<name>A0ABV7UG35_9HYPH</name>
<keyword evidence="13" id="KW-1185">Reference proteome</keyword>
<keyword evidence="3 8" id="KW-1134">Transmembrane beta strand</keyword>
<gene>
    <name evidence="12" type="ORF">ACFONL_08625</name>
</gene>
<evidence type="ECO:0000256" key="8">
    <source>
        <dbReference type="PROSITE-ProRule" id="PRU01360"/>
    </source>
</evidence>
<dbReference type="SUPFAM" id="SSF56935">
    <property type="entry name" value="Porins"/>
    <property type="match status" value="1"/>
</dbReference>
<dbReference type="InterPro" id="IPR012910">
    <property type="entry name" value="Plug_dom"/>
</dbReference>
<dbReference type="PROSITE" id="PS52016">
    <property type="entry name" value="TONB_DEPENDENT_REC_3"/>
    <property type="match status" value="1"/>
</dbReference>
<reference evidence="13" key="1">
    <citation type="journal article" date="2019" name="Int. J. Syst. Evol. Microbiol.">
        <title>The Global Catalogue of Microorganisms (GCM) 10K type strain sequencing project: providing services to taxonomists for standard genome sequencing and annotation.</title>
        <authorList>
            <consortium name="The Broad Institute Genomics Platform"/>
            <consortium name="The Broad Institute Genome Sequencing Center for Infectious Disease"/>
            <person name="Wu L."/>
            <person name="Ma J."/>
        </authorList>
    </citation>
    <scope>NUCLEOTIDE SEQUENCE [LARGE SCALE GENOMIC DNA]</scope>
    <source>
        <strain evidence="13">KCTC 42282</strain>
    </source>
</reference>
<keyword evidence="5 9" id="KW-0798">TonB box</keyword>
<evidence type="ECO:0000256" key="7">
    <source>
        <dbReference type="ARBA" id="ARBA00023237"/>
    </source>
</evidence>
<dbReference type="InterPro" id="IPR000531">
    <property type="entry name" value="Beta-barrel_TonB"/>
</dbReference>
<dbReference type="PANTHER" id="PTHR30069">
    <property type="entry name" value="TONB-DEPENDENT OUTER MEMBRANE RECEPTOR"/>
    <property type="match status" value="1"/>
</dbReference>
<dbReference type="InterPro" id="IPR039426">
    <property type="entry name" value="TonB-dep_rcpt-like"/>
</dbReference>
<evidence type="ECO:0000259" key="11">
    <source>
        <dbReference type="Pfam" id="PF07715"/>
    </source>
</evidence>
<comment type="similarity">
    <text evidence="8 9">Belongs to the TonB-dependent receptor family.</text>
</comment>
<proteinExistence type="inferred from homology"/>
<dbReference type="Gene3D" id="2.170.130.10">
    <property type="entry name" value="TonB-dependent receptor, plug domain"/>
    <property type="match status" value="1"/>
</dbReference>
<keyword evidence="7 8" id="KW-0998">Cell outer membrane</keyword>
<feature type="domain" description="TonB-dependent receptor plug" evidence="11">
    <location>
        <begin position="80"/>
        <end position="185"/>
    </location>
</feature>
<accession>A0ABV7UG35</accession>
<dbReference type="PANTHER" id="PTHR30069:SF28">
    <property type="entry name" value="TONB-DEPENDENT RECEPTOR YNCD-RELATED"/>
    <property type="match status" value="1"/>
</dbReference>
<evidence type="ECO:0000256" key="2">
    <source>
        <dbReference type="ARBA" id="ARBA00022448"/>
    </source>
</evidence>
<comment type="subcellular location">
    <subcellularLocation>
        <location evidence="1 8">Cell outer membrane</location>
        <topology evidence="1 8">Multi-pass membrane protein</topology>
    </subcellularLocation>
</comment>
<evidence type="ECO:0000256" key="6">
    <source>
        <dbReference type="ARBA" id="ARBA00023136"/>
    </source>
</evidence>
<evidence type="ECO:0000256" key="9">
    <source>
        <dbReference type="RuleBase" id="RU003357"/>
    </source>
</evidence>
<keyword evidence="2 8" id="KW-0813">Transport</keyword>
<dbReference type="RefSeq" id="WP_191319423.1">
    <property type="nucleotide sequence ID" value="NZ_BNCG01000008.1"/>
</dbReference>
<comment type="caution">
    <text evidence="12">The sequence shown here is derived from an EMBL/GenBank/DDBJ whole genome shotgun (WGS) entry which is preliminary data.</text>
</comment>
<dbReference type="CDD" id="cd01347">
    <property type="entry name" value="ligand_gated_channel"/>
    <property type="match status" value="1"/>
</dbReference>
<dbReference type="Pfam" id="PF07715">
    <property type="entry name" value="Plug"/>
    <property type="match status" value="1"/>
</dbReference>
<evidence type="ECO:0000256" key="1">
    <source>
        <dbReference type="ARBA" id="ARBA00004571"/>
    </source>
</evidence>
<keyword evidence="12" id="KW-0675">Receptor</keyword>
<dbReference type="EMBL" id="JBHRYC010000038">
    <property type="protein sequence ID" value="MFC3637447.1"/>
    <property type="molecule type" value="Genomic_DNA"/>
</dbReference>
<protein>
    <submittedName>
        <fullName evidence="12">TonB-dependent receptor family protein</fullName>
    </submittedName>
</protein>
<evidence type="ECO:0000256" key="4">
    <source>
        <dbReference type="ARBA" id="ARBA00022692"/>
    </source>
</evidence>
<dbReference type="Gene3D" id="2.40.170.20">
    <property type="entry name" value="TonB-dependent receptor, beta-barrel domain"/>
    <property type="match status" value="1"/>
</dbReference>
<dbReference type="InterPro" id="IPR037066">
    <property type="entry name" value="Plug_dom_sf"/>
</dbReference>
<evidence type="ECO:0000313" key="12">
    <source>
        <dbReference type="EMBL" id="MFC3637447.1"/>
    </source>
</evidence>
<dbReference type="Proteomes" id="UP001595704">
    <property type="component" value="Unassembled WGS sequence"/>
</dbReference>
<feature type="domain" description="TonB-dependent receptor-like beta-barrel" evidence="10">
    <location>
        <begin position="232"/>
        <end position="677"/>
    </location>
</feature>
<organism evidence="12 13">
    <name type="scientific">Camelimonas fluminis</name>
    <dbReference type="NCBI Taxonomy" id="1576911"/>
    <lineage>
        <taxon>Bacteria</taxon>
        <taxon>Pseudomonadati</taxon>
        <taxon>Pseudomonadota</taxon>
        <taxon>Alphaproteobacteria</taxon>
        <taxon>Hyphomicrobiales</taxon>
        <taxon>Chelatococcaceae</taxon>
        <taxon>Camelimonas</taxon>
    </lineage>
</organism>
<evidence type="ECO:0000313" key="13">
    <source>
        <dbReference type="Proteomes" id="UP001595704"/>
    </source>
</evidence>
<evidence type="ECO:0000256" key="5">
    <source>
        <dbReference type="ARBA" id="ARBA00023077"/>
    </source>
</evidence>
<dbReference type="InterPro" id="IPR036942">
    <property type="entry name" value="Beta-barrel_TonB_sf"/>
</dbReference>
<sequence length="719" mass="77902">MNLFRNDPWRAATGGRVGLLASAAILAISPAPCGQPVLAQPAAPEAPVIELPQIDVSGAGQESLTAPGNRELAAAMARRPAAVSFVDARSFAGRSALTMRDMLKDTPGVQTGERYGQEQRLSIRGSGLARGYHLRGVEALQDGVPVNNADGSGSLYQTDPLSARAVEVWRGGNALAFGSTMLGGAVNVISETARTVRTPNQARLDVGADGFVREHLRVSKVSGPVDMLVSGSWTNSDGYRDHSASIYRQFNANLGWKISDRVETRFFIGYFDTRQKLPGSLLLFDALHAPRKASLAAVTGNQSREERAFRIANTTTVQLDAGQLDLSTWAIRKTLDHPIFQVLAQDGWNWGVSPRYAQRFSLGGFDNELVVGARLSGGSTDAKQYVNLAGRRGALTVSGVQDAMNLEAWAENNLWLTRELALVAGVKAFNSLREYNQSYNASLRPAWAARDDSARYAGVNPKIGVLWRITPDVQLFANLTRSVDAPDFTDLTQTFAGTTAFTPLRAQKAWTVEAGSRGSLGPVTWEATYYRSAIRDELLAYTVNPSVPANVFNAPRTMHQGVELAASMELFQALGVDAGGSRLVLRQAWTWNDFRFDRDPVYGDNRLAGAPEHVLRTSLSWRRLDGFYVTPSIDWVPAGAWADYANTLKTPGYVLLNLEAGLEADEGLSFFIDARNLADRRHVSDVSTIANAATAPASGLAVFYPGTGRTVRVGARYAF</sequence>